<dbReference type="Pfam" id="PF19263">
    <property type="entry name" value="DUF5906"/>
    <property type="match status" value="1"/>
</dbReference>
<dbReference type="PANTHER" id="PTHR35372">
    <property type="entry name" value="ATP BINDING PROTEIN-RELATED"/>
    <property type="match status" value="1"/>
</dbReference>
<dbReference type="EMBL" id="AMCI01009345">
    <property type="protein sequence ID" value="EJW89627.1"/>
    <property type="molecule type" value="Genomic_DNA"/>
</dbReference>
<dbReference type="NCBIfam" id="TIGR01613">
    <property type="entry name" value="primase_Cterm"/>
    <property type="match status" value="1"/>
</dbReference>
<keyword evidence="3" id="KW-0067">ATP-binding</keyword>
<keyword evidence="2" id="KW-0378">Hydrolase</keyword>
<protein>
    <submittedName>
        <fullName evidence="5">Protein containing DNA primase, phage/plasmid domain protein</fullName>
    </submittedName>
</protein>
<dbReference type="GO" id="GO:0005524">
    <property type="term" value="F:ATP binding"/>
    <property type="evidence" value="ECO:0007669"/>
    <property type="project" value="UniProtKB-KW"/>
</dbReference>
<dbReference type="SUPFAM" id="SSF52540">
    <property type="entry name" value="P-loop containing nucleoside triphosphate hydrolases"/>
    <property type="match status" value="1"/>
</dbReference>
<dbReference type="InterPro" id="IPR014818">
    <property type="entry name" value="Phage/plasmid_primase_P4_C"/>
</dbReference>
<dbReference type="PANTHER" id="PTHR35372:SF2">
    <property type="entry name" value="SF3 HELICASE DOMAIN-CONTAINING PROTEIN"/>
    <property type="match status" value="1"/>
</dbReference>
<evidence type="ECO:0000313" key="5">
    <source>
        <dbReference type="EMBL" id="EJW89627.1"/>
    </source>
</evidence>
<comment type="caution">
    <text evidence="5">The sequence shown here is derived from an EMBL/GenBank/DDBJ whole genome shotgun (WGS) entry which is preliminary data.</text>
</comment>
<organism evidence="5">
    <name type="scientific">gut metagenome</name>
    <dbReference type="NCBI Taxonomy" id="749906"/>
    <lineage>
        <taxon>unclassified sequences</taxon>
        <taxon>metagenomes</taxon>
        <taxon>organismal metagenomes</taxon>
    </lineage>
</organism>
<dbReference type="InterPro" id="IPR006500">
    <property type="entry name" value="Helicase_put_C_phage/plasmid"/>
</dbReference>
<gene>
    <name evidence="5" type="ORF">EVA_22227</name>
</gene>
<dbReference type="GO" id="GO:0016787">
    <property type="term" value="F:hydrolase activity"/>
    <property type="evidence" value="ECO:0007669"/>
    <property type="project" value="UniProtKB-KW"/>
</dbReference>
<evidence type="ECO:0000259" key="4">
    <source>
        <dbReference type="PROSITE" id="PS51206"/>
    </source>
</evidence>
<reference evidence="5" key="1">
    <citation type="journal article" date="2012" name="PLoS ONE">
        <title>Gene sets for utilization of primary and secondary nutrition supplies in the distal gut of endangered iberian lynx.</title>
        <authorList>
            <person name="Alcaide M."/>
            <person name="Messina E."/>
            <person name="Richter M."/>
            <person name="Bargiela R."/>
            <person name="Peplies J."/>
            <person name="Huws S.A."/>
            <person name="Newbold C.J."/>
            <person name="Golyshin P.N."/>
            <person name="Simon M.A."/>
            <person name="Lopez G."/>
            <person name="Yakimov M.M."/>
            <person name="Ferrer M."/>
        </authorList>
    </citation>
    <scope>NUCLEOTIDE SEQUENCE</scope>
</reference>
<evidence type="ECO:0000256" key="2">
    <source>
        <dbReference type="ARBA" id="ARBA00022801"/>
    </source>
</evidence>
<dbReference type="InterPro" id="IPR051620">
    <property type="entry name" value="ORF904-like_C"/>
</dbReference>
<dbReference type="AlphaFoldDB" id="J9FJ30"/>
<evidence type="ECO:0000256" key="1">
    <source>
        <dbReference type="ARBA" id="ARBA00022741"/>
    </source>
</evidence>
<accession>J9FJ30</accession>
<evidence type="ECO:0000256" key="3">
    <source>
        <dbReference type="ARBA" id="ARBA00022840"/>
    </source>
</evidence>
<dbReference type="PROSITE" id="PS51206">
    <property type="entry name" value="SF3_HELICASE_1"/>
    <property type="match status" value="1"/>
</dbReference>
<dbReference type="InterPro" id="IPR027417">
    <property type="entry name" value="P-loop_NTPase"/>
</dbReference>
<name>J9FJ30_9ZZZZ</name>
<dbReference type="SMART" id="SM00885">
    <property type="entry name" value="D5_N"/>
    <property type="match status" value="1"/>
</dbReference>
<keyword evidence="1" id="KW-0547">Nucleotide-binding</keyword>
<dbReference type="Pfam" id="PF08706">
    <property type="entry name" value="D5_N"/>
    <property type="match status" value="1"/>
</dbReference>
<sequence>MNEINNELNMLHCLIGHLESLTNKGDIVSASNMRDFAESSVAVKRNVEGVARRCNVRYASDSYYFFTGEIYEKISVTLLDKAVEEWLFACGVSSKVMHYSTKKFQEAARKVILLENKLVPRFHVKAFRNGVVDFTDGVLHPFSPEHHVIFRHPYDYDPKAKCPMWNSFLKTVLPEKESRLILQMYLGLCTYDRGTMVDKVENCLMLCGMGSNGKSVIHETIVGIFGRENVSTLGLLSLIKGGDEKLRNIAQLDGKIVNMCPEVQAKDITGYEDAFKALCSGEPQYGRNIGGKIFKIYNVPWMIFNMNNLPKASDSSYGYFRRFLYVMFQQVIPEEMQNKHLVHDLKEEYPGILNWIVRGAKYLKQRKFMFPKSDNSERQKYVVMGENNVTLSWVFARELRFCKNGLNDTYELIPSKVMYEDMCKYAEKNGFNPVTEQMFGRNLLKLGLRRKRTSGCTYYEVYGMTEDYLKRTEPPYVADIKFRKDESDKDVDYDNDDIN</sequence>
<dbReference type="InterPro" id="IPR014015">
    <property type="entry name" value="Helicase_SF3_DNA-vir"/>
</dbReference>
<feature type="domain" description="SF3 helicase" evidence="4">
    <location>
        <begin position="177"/>
        <end position="341"/>
    </location>
</feature>
<proteinExistence type="predicted"/>
<dbReference type="Gene3D" id="3.40.50.300">
    <property type="entry name" value="P-loop containing nucleotide triphosphate hydrolases"/>
    <property type="match status" value="1"/>
</dbReference>
<dbReference type="InterPro" id="IPR045455">
    <property type="entry name" value="NrS-1_pol-like_helicase"/>
</dbReference>